<sequence>MRLFIVALLVGFIGIAFWKMMPQTTPSSTHIVETTTDTPNIDTKPISIEEEIEVAPQQSANTTKVAGNNDFYAVNKISNKAKAVLTAAKVLPKDLSNEAYIEFDLTSLRNLEGGDNFELLIPQTQESFVAEVTGISLAENGDKSVFGKVTGADGRFHTTVLTVGKDAVYGQLTAPSGNYVFESKDQYGWIAAKRDLYRSHQEEELHPHDNHDETQHNSVSVQKDIFKPKSNVN</sequence>
<comment type="caution">
    <text evidence="2">The sequence shown here is derived from an EMBL/GenBank/DDBJ whole genome shotgun (WGS) entry which is preliminary data.</text>
</comment>
<organism evidence="2 3">
    <name type="scientific">Pseudoalteromonas piscicida</name>
    <dbReference type="NCBI Taxonomy" id="43662"/>
    <lineage>
        <taxon>Bacteria</taxon>
        <taxon>Pseudomonadati</taxon>
        <taxon>Pseudomonadota</taxon>
        <taxon>Gammaproteobacteria</taxon>
        <taxon>Alteromonadales</taxon>
        <taxon>Pseudoalteromonadaceae</taxon>
        <taxon>Pseudoalteromonas</taxon>
    </lineage>
</organism>
<reference evidence="3" key="1">
    <citation type="journal article" date="2019" name="Genome Announc.">
        <title>Draft Genome Sequence of Pseudoalteromonas piscicida Strain 36Y ROTHPW, an Hypersaline Seawater Isolate from the South Coast of Sonora, Mexico.</title>
        <authorList>
            <person name="Sanchez-Diaz R."/>
            <person name="Molina-Garza Z.J."/>
            <person name="Cruz-Suarez L.E."/>
            <person name="Selvin J."/>
            <person name="Kiran G.S."/>
            <person name="Ibarra-Gamez J.C."/>
            <person name="Gomez-Gil B."/>
            <person name="Galaviz-Silva L."/>
        </authorList>
    </citation>
    <scope>NUCLEOTIDE SEQUENCE [LARGE SCALE GENOMIC DNA]</scope>
    <source>
        <strain evidence="3">36Y_RITHPW</strain>
    </source>
</reference>
<dbReference type="RefSeq" id="WP_099642673.1">
    <property type="nucleotide sequence ID" value="NZ_NKHF01000062.1"/>
</dbReference>
<protein>
    <submittedName>
        <fullName evidence="2">Uncharacterized protein</fullName>
    </submittedName>
</protein>
<evidence type="ECO:0000313" key="2">
    <source>
        <dbReference type="EMBL" id="PCK31156.1"/>
    </source>
</evidence>
<feature type="compositionally biased region" description="Basic and acidic residues" evidence="1">
    <location>
        <begin position="202"/>
        <end position="215"/>
    </location>
</feature>
<dbReference type="EMBL" id="NKHF01000062">
    <property type="protein sequence ID" value="PCK31156.1"/>
    <property type="molecule type" value="Genomic_DNA"/>
</dbReference>
<name>A0A2A5JNZ3_PSEO7</name>
<gene>
    <name evidence="2" type="ORF">CEX98_13945</name>
</gene>
<feature type="region of interest" description="Disordered" evidence="1">
    <location>
        <begin position="202"/>
        <end position="233"/>
    </location>
</feature>
<evidence type="ECO:0000256" key="1">
    <source>
        <dbReference type="SAM" id="MobiDB-lite"/>
    </source>
</evidence>
<proteinExistence type="predicted"/>
<evidence type="ECO:0000313" key="3">
    <source>
        <dbReference type="Proteomes" id="UP000228621"/>
    </source>
</evidence>
<accession>A0A2A5JNZ3</accession>
<dbReference type="Proteomes" id="UP000228621">
    <property type="component" value="Unassembled WGS sequence"/>
</dbReference>
<dbReference type="AlphaFoldDB" id="A0A2A5JNZ3"/>
<keyword evidence="3" id="KW-1185">Reference proteome</keyword>
<dbReference type="OrthoDB" id="6308247at2"/>